<evidence type="ECO:0000256" key="1">
    <source>
        <dbReference type="SAM" id="MobiDB-lite"/>
    </source>
</evidence>
<keyword evidence="3" id="KW-1185">Reference proteome</keyword>
<proteinExistence type="predicted"/>
<dbReference type="Proteomes" id="UP001066276">
    <property type="component" value="Chromosome 2_1"/>
</dbReference>
<reference evidence="2" key="1">
    <citation type="journal article" date="2022" name="bioRxiv">
        <title>Sequencing and chromosome-scale assembly of the giantPleurodeles waltlgenome.</title>
        <authorList>
            <person name="Brown T."/>
            <person name="Elewa A."/>
            <person name="Iarovenko S."/>
            <person name="Subramanian E."/>
            <person name="Araus A.J."/>
            <person name="Petzold A."/>
            <person name="Susuki M."/>
            <person name="Suzuki K.-i.T."/>
            <person name="Hayashi T."/>
            <person name="Toyoda A."/>
            <person name="Oliveira C."/>
            <person name="Osipova E."/>
            <person name="Leigh N.D."/>
            <person name="Simon A."/>
            <person name="Yun M.H."/>
        </authorList>
    </citation>
    <scope>NUCLEOTIDE SEQUENCE</scope>
    <source>
        <strain evidence="2">20211129_DDA</strain>
        <tissue evidence="2">Liver</tissue>
    </source>
</reference>
<evidence type="ECO:0000313" key="2">
    <source>
        <dbReference type="EMBL" id="KAJ1199495.1"/>
    </source>
</evidence>
<comment type="caution">
    <text evidence="2">The sequence shown here is derived from an EMBL/GenBank/DDBJ whole genome shotgun (WGS) entry which is preliminary data.</text>
</comment>
<feature type="compositionally biased region" description="Basic and acidic residues" evidence="1">
    <location>
        <begin position="66"/>
        <end position="77"/>
    </location>
</feature>
<gene>
    <name evidence="2" type="ORF">NDU88_003329</name>
</gene>
<dbReference type="EMBL" id="JANPWB010000003">
    <property type="protein sequence ID" value="KAJ1199495.1"/>
    <property type="molecule type" value="Genomic_DNA"/>
</dbReference>
<name>A0AAV7VFW3_PLEWA</name>
<feature type="compositionally biased region" description="Acidic residues" evidence="1">
    <location>
        <begin position="97"/>
        <end position="107"/>
    </location>
</feature>
<accession>A0AAV7VFW3</accession>
<evidence type="ECO:0000313" key="3">
    <source>
        <dbReference type="Proteomes" id="UP001066276"/>
    </source>
</evidence>
<dbReference type="AlphaFoldDB" id="A0AAV7VFW3"/>
<feature type="region of interest" description="Disordered" evidence="1">
    <location>
        <begin position="1"/>
        <end position="110"/>
    </location>
</feature>
<sequence>MGGCGSAWSPEPEEEYHGGTPDGAVIILEEAGAYGRRDHNNDTETIGVLNPVREKEEEVFSGWSRRRTEDRKRDGRTKVKNGRGLRGGEAQTTTEAESTEDVLEEGEAERPATFWEERGPFRCLAVYWDAYLSPVEPEKQEHRSKQQNANYYAYRVEGDQHSVKEIFPTVRSLTNPVAVLPIWSYRKMNVPC</sequence>
<protein>
    <submittedName>
        <fullName evidence="2">Uncharacterized protein</fullName>
    </submittedName>
</protein>
<organism evidence="2 3">
    <name type="scientific">Pleurodeles waltl</name>
    <name type="common">Iberian ribbed newt</name>
    <dbReference type="NCBI Taxonomy" id="8319"/>
    <lineage>
        <taxon>Eukaryota</taxon>
        <taxon>Metazoa</taxon>
        <taxon>Chordata</taxon>
        <taxon>Craniata</taxon>
        <taxon>Vertebrata</taxon>
        <taxon>Euteleostomi</taxon>
        <taxon>Amphibia</taxon>
        <taxon>Batrachia</taxon>
        <taxon>Caudata</taxon>
        <taxon>Salamandroidea</taxon>
        <taxon>Salamandridae</taxon>
        <taxon>Pleurodelinae</taxon>
        <taxon>Pleurodeles</taxon>
    </lineage>
</organism>